<evidence type="ECO:0000256" key="7">
    <source>
        <dbReference type="SAM" id="Phobius"/>
    </source>
</evidence>
<evidence type="ECO:0000256" key="5">
    <source>
        <dbReference type="ARBA" id="ARBA00023136"/>
    </source>
</evidence>
<evidence type="ECO:0000256" key="6">
    <source>
        <dbReference type="SAM" id="MobiDB-lite"/>
    </source>
</evidence>
<sequence length="280" mass="30170">MSQQAGWYDDPQAPDNLRYWDGVQWTNHTSPKQKPNLEQAGRAIRAEEGWGAAAPGQQTGQHGQQGYGQQGRGWQGQGQEPANPYAGGTQAPYQGQWQPMPGAGQQLQATRATTPDGQPLAGWWHRVGARLVDGLLLAVIGSFVANLVVPGVWGDYMDWVLNATEPGAAAGAGSLEPPADLVGRLSTWSAVVGAVGLVYEIVLVRLLGGTLGKLATGLRVRLREEPGNVGWGTSILRALVYQLCGLFAPAYVLNVLWPLWDDKRQALHDKAARTNVVRKR</sequence>
<evidence type="ECO:0000256" key="3">
    <source>
        <dbReference type="ARBA" id="ARBA00022692"/>
    </source>
</evidence>
<feature type="compositionally biased region" description="Low complexity" evidence="6">
    <location>
        <begin position="51"/>
        <end position="62"/>
    </location>
</feature>
<evidence type="ECO:0000313" key="11">
    <source>
        <dbReference type="Proteomes" id="UP000662111"/>
    </source>
</evidence>
<feature type="transmembrane region" description="Helical" evidence="7">
    <location>
        <begin position="229"/>
        <end position="252"/>
    </location>
</feature>
<evidence type="ECO:0000313" key="10">
    <source>
        <dbReference type="EMBL" id="GGK62961.1"/>
    </source>
</evidence>
<feature type="domain" description="RDD" evidence="8">
    <location>
        <begin position="120"/>
        <end position="272"/>
    </location>
</feature>
<keyword evidence="4 7" id="KW-1133">Transmembrane helix</keyword>
<evidence type="ECO:0008006" key="12">
    <source>
        <dbReference type="Google" id="ProtNLM"/>
    </source>
</evidence>
<organism evidence="10 11">
    <name type="scientific">Ornithinimicrobium pekingense</name>
    <dbReference type="NCBI Taxonomy" id="384677"/>
    <lineage>
        <taxon>Bacteria</taxon>
        <taxon>Bacillati</taxon>
        <taxon>Actinomycetota</taxon>
        <taxon>Actinomycetes</taxon>
        <taxon>Micrococcales</taxon>
        <taxon>Ornithinimicrobiaceae</taxon>
        <taxon>Ornithinimicrobium</taxon>
    </lineage>
</organism>
<evidence type="ECO:0000256" key="2">
    <source>
        <dbReference type="ARBA" id="ARBA00022475"/>
    </source>
</evidence>
<evidence type="ECO:0000259" key="8">
    <source>
        <dbReference type="Pfam" id="PF06271"/>
    </source>
</evidence>
<evidence type="ECO:0000256" key="1">
    <source>
        <dbReference type="ARBA" id="ARBA00004651"/>
    </source>
</evidence>
<dbReference type="InterPro" id="IPR018929">
    <property type="entry name" value="DUF2510"/>
</dbReference>
<keyword evidence="11" id="KW-1185">Reference proteome</keyword>
<dbReference type="InterPro" id="IPR051791">
    <property type="entry name" value="Pra-immunoreactive"/>
</dbReference>
<dbReference type="PANTHER" id="PTHR36115">
    <property type="entry name" value="PROLINE-RICH ANTIGEN HOMOLOG-RELATED"/>
    <property type="match status" value="1"/>
</dbReference>
<proteinExistence type="predicted"/>
<keyword evidence="2" id="KW-1003">Cell membrane</keyword>
<evidence type="ECO:0000259" key="9">
    <source>
        <dbReference type="Pfam" id="PF10708"/>
    </source>
</evidence>
<keyword evidence="3 7" id="KW-0812">Transmembrane</keyword>
<gene>
    <name evidence="10" type="ORF">GCM10011509_09190</name>
</gene>
<dbReference type="InterPro" id="IPR010432">
    <property type="entry name" value="RDD"/>
</dbReference>
<feature type="transmembrane region" description="Helical" evidence="7">
    <location>
        <begin position="134"/>
        <end position="153"/>
    </location>
</feature>
<dbReference type="Pfam" id="PF10708">
    <property type="entry name" value="DUF2510"/>
    <property type="match status" value="1"/>
</dbReference>
<protein>
    <recommendedName>
        <fullName evidence="12">RDD family protein</fullName>
    </recommendedName>
</protein>
<evidence type="ECO:0000256" key="4">
    <source>
        <dbReference type="ARBA" id="ARBA00022989"/>
    </source>
</evidence>
<reference evidence="11" key="1">
    <citation type="journal article" date="2019" name="Int. J. Syst. Evol. Microbiol.">
        <title>The Global Catalogue of Microorganisms (GCM) 10K type strain sequencing project: providing services to taxonomists for standard genome sequencing and annotation.</title>
        <authorList>
            <consortium name="The Broad Institute Genomics Platform"/>
            <consortium name="The Broad Institute Genome Sequencing Center for Infectious Disease"/>
            <person name="Wu L."/>
            <person name="Ma J."/>
        </authorList>
    </citation>
    <scope>NUCLEOTIDE SEQUENCE [LARGE SCALE GENOMIC DNA]</scope>
    <source>
        <strain evidence="11">CGMCC 1.5362</strain>
    </source>
</reference>
<comment type="subcellular location">
    <subcellularLocation>
        <location evidence="1">Cell membrane</location>
        <topology evidence="1">Multi-pass membrane protein</topology>
    </subcellularLocation>
</comment>
<dbReference type="Proteomes" id="UP000662111">
    <property type="component" value="Unassembled WGS sequence"/>
</dbReference>
<feature type="transmembrane region" description="Helical" evidence="7">
    <location>
        <begin position="185"/>
        <end position="208"/>
    </location>
</feature>
<dbReference type="Pfam" id="PF06271">
    <property type="entry name" value="RDD"/>
    <property type="match status" value="1"/>
</dbReference>
<feature type="compositionally biased region" description="Gly residues" evidence="6">
    <location>
        <begin position="63"/>
        <end position="76"/>
    </location>
</feature>
<feature type="region of interest" description="Disordered" evidence="6">
    <location>
        <begin position="51"/>
        <end position="114"/>
    </location>
</feature>
<keyword evidence="5 7" id="KW-0472">Membrane</keyword>
<name>A0ABQ2F5G3_9MICO</name>
<feature type="compositionally biased region" description="Polar residues" evidence="6">
    <location>
        <begin position="105"/>
        <end position="114"/>
    </location>
</feature>
<dbReference type="PANTHER" id="PTHR36115:SF6">
    <property type="entry name" value="PROLINE-RICH ANTIGEN HOMOLOG"/>
    <property type="match status" value="1"/>
</dbReference>
<dbReference type="RefSeq" id="WP_040657635.1">
    <property type="nucleotide sequence ID" value="NZ_BMLB01000002.1"/>
</dbReference>
<dbReference type="EMBL" id="BMLB01000002">
    <property type="protein sequence ID" value="GGK62961.1"/>
    <property type="molecule type" value="Genomic_DNA"/>
</dbReference>
<comment type="caution">
    <text evidence="10">The sequence shown here is derived from an EMBL/GenBank/DDBJ whole genome shotgun (WGS) entry which is preliminary data.</text>
</comment>
<accession>A0ABQ2F5G3</accession>
<feature type="domain" description="DUF2510" evidence="9">
    <location>
        <begin position="5"/>
        <end position="35"/>
    </location>
</feature>